<dbReference type="InterPro" id="IPR013830">
    <property type="entry name" value="SGNH_hydro"/>
</dbReference>
<dbReference type="VEuPathDB" id="FungiDB:ATEG_08273"/>
<feature type="domain" description="SGNH hydrolase-type esterase" evidence="1">
    <location>
        <begin position="9"/>
        <end position="167"/>
    </location>
</feature>
<dbReference type="PANTHER" id="PTHR30383">
    <property type="entry name" value="THIOESTERASE 1/PROTEASE 1/LYSOPHOSPHOLIPASE L1"/>
    <property type="match status" value="1"/>
</dbReference>
<name>Q0CDG1_ASPTN</name>
<dbReference type="GO" id="GO:0004622">
    <property type="term" value="F:phosphatidylcholine lysophospholipase activity"/>
    <property type="evidence" value="ECO:0007669"/>
    <property type="project" value="TreeGrafter"/>
</dbReference>
<dbReference type="CDD" id="cd00229">
    <property type="entry name" value="SGNH_hydrolase"/>
    <property type="match status" value="1"/>
</dbReference>
<organism evidence="2 3">
    <name type="scientific">Aspergillus terreus (strain NIH 2624 / FGSC A1156)</name>
    <dbReference type="NCBI Taxonomy" id="341663"/>
    <lineage>
        <taxon>Eukaryota</taxon>
        <taxon>Fungi</taxon>
        <taxon>Dikarya</taxon>
        <taxon>Ascomycota</taxon>
        <taxon>Pezizomycotina</taxon>
        <taxon>Eurotiomycetes</taxon>
        <taxon>Eurotiomycetidae</taxon>
        <taxon>Eurotiales</taxon>
        <taxon>Aspergillaceae</taxon>
        <taxon>Aspergillus</taxon>
        <taxon>Aspergillus subgen. Circumdati</taxon>
    </lineage>
</organism>
<reference evidence="3" key="1">
    <citation type="submission" date="2005-09" db="EMBL/GenBank/DDBJ databases">
        <title>Annotation of the Aspergillus terreus NIH2624 genome.</title>
        <authorList>
            <person name="Birren B.W."/>
            <person name="Lander E.S."/>
            <person name="Galagan J.E."/>
            <person name="Nusbaum C."/>
            <person name="Devon K."/>
            <person name="Henn M."/>
            <person name="Ma L.-J."/>
            <person name="Jaffe D.B."/>
            <person name="Butler J."/>
            <person name="Alvarez P."/>
            <person name="Gnerre S."/>
            <person name="Grabherr M."/>
            <person name="Kleber M."/>
            <person name="Mauceli E.W."/>
            <person name="Brockman W."/>
            <person name="Rounsley S."/>
            <person name="Young S.K."/>
            <person name="LaButti K."/>
            <person name="Pushparaj V."/>
            <person name="DeCaprio D."/>
            <person name="Crawford M."/>
            <person name="Koehrsen M."/>
            <person name="Engels R."/>
            <person name="Montgomery P."/>
            <person name="Pearson M."/>
            <person name="Howarth C."/>
            <person name="Larson L."/>
            <person name="Luoma S."/>
            <person name="White J."/>
            <person name="Alvarado L."/>
            <person name="Kodira C.D."/>
            <person name="Zeng Q."/>
            <person name="Oleary S."/>
            <person name="Yandava C."/>
            <person name="Denning D.W."/>
            <person name="Nierman W.C."/>
            <person name="Milne T."/>
            <person name="Madden K."/>
        </authorList>
    </citation>
    <scope>NUCLEOTIDE SEQUENCE [LARGE SCALE GENOMIC DNA]</scope>
    <source>
        <strain evidence="3">NIH 2624 / FGSC A1156</strain>
    </source>
</reference>
<dbReference type="PANTHER" id="PTHR30383:SF19">
    <property type="entry name" value="FIBRONECTIN TYPE-III DOMAIN-CONTAINING PROTEIN"/>
    <property type="match status" value="1"/>
</dbReference>
<evidence type="ECO:0000259" key="1">
    <source>
        <dbReference type="Pfam" id="PF13472"/>
    </source>
</evidence>
<dbReference type="Pfam" id="PF13472">
    <property type="entry name" value="Lipase_GDSL_2"/>
    <property type="match status" value="1"/>
</dbReference>
<dbReference type="Gene3D" id="3.40.50.1110">
    <property type="entry name" value="SGNH hydrolase"/>
    <property type="match status" value="1"/>
</dbReference>
<gene>
    <name evidence="2" type="ORF">ATEG_08273</name>
</gene>
<dbReference type="SUPFAM" id="SSF52266">
    <property type="entry name" value="SGNH hydrolase"/>
    <property type="match status" value="1"/>
</dbReference>
<dbReference type="InterPro" id="IPR051532">
    <property type="entry name" value="Ester_Hydrolysis_Enzymes"/>
</dbReference>
<dbReference type="Proteomes" id="UP000007963">
    <property type="component" value="Unassembled WGS sequence"/>
</dbReference>
<sequence>MSSKTTILCFGNSLTAGYHQYGLDYHPYAWELEEKLKAAFPSHTFQVDVDGLPGDLVIHPPGRFLPRLQRRCAYTYIYIVLVRPRNISPSNHTAGAEISYDWVIVLGATNDLGHGYPVARIFPALEEAWKAALGAGANVLALTVPECAAVNKNLDAKRAELNAQILGYQHEKL</sequence>
<evidence type="ECO:0000313" key="3">
    <source>
        <dbReference type="Proteomes" id="UP000007963"/>
    </source>
</evidence>
<dbReference type="AlphaFoldDB" id="Q0CDG1"/>
<accession>Q0CDG1</accession>
<proteinExistence type="predicted"/>
<dbReference type="OMA" id="MISVIME"/>
<dbReference type="RefSeq" id="XP_001216894.1">
    <property type="nucleotide sequence ID" value="XM_001216894.1"/>
</dbReference>
<dbReference type="GeneID" id="4353493"/>
<dbReference type="HOGENOM" id="CLU_065222_0_0_1"/>
<dbReference type="OrthoDB" id="408760at2759"/>
<evidence type="ECO:0000313" key="2">
    <source>
        <dbReference type="EMBL" id="EAU31446.1"/>
    </source>
</evidence>
<dbReference type="eggNOG" id="ENOG502S78G">
    <property type="taxonomic scope" value="Eukaryota"/>
</dbReference>
<dbReference type="EMBL" id="CH476605">
    <property type="protein sequence ID" value="EAU31446.1"/>
    <property type="molecule type" value="Genomic_DNA"/>
</dbReference>
<dbReference type="InterPro" id="IPR036514">
    <property type="entry name" value="SGNH_hydro_sf"/>
</dbReference>
<protein>
    <recommendedName>
        <fullName evidence="1">SGNH hydrolase-type esterase domain-containing protein</fullName>
    </recommendedName>
</protein>